<dbReference type="OrthoDB" id="300956at2759"/>
<dbReference type="EMBL" id="RRYP01016619">
    <property type="protein sequence ID" value="TNV74809.1"/>
    <property type="molecule type" value="Genomic_DNA"/>
</dbReference>
<dbReference type="SUPFAM" id="SSF56112">
    <property type="entry name" value="Protein kinase-like (PK-like)"/>
    <property type="match status" value="1"/>
</dbReference>
<sequence>MHALSIQPNLVKVYEDNTKFYLICQNMKLQSLETLLLNGFEFKEVPLVSIIFIIFQTLQKYKAKGLYHGNISLQSVFINISSPVLQTVVLFPKYLAASDYTIDNDLYNVGVMLYKITFHNQKTKYTQYVDLNLIDHKKQQMHDANYKETQYKFLYRISQLDLLTQLLLPGASLEQVLRHQWFVTIKQNLKMDQTKPVHRQSLNTIVESVNELSMTSSQDRMYYIPQQQNDYGNNCFNTQKQKKNFQKNVKFIIHFLWYHPKLSMTQSNNSLKNQKHFQILKSKGKKQFQSQNNPPFYEKKLYMIKMFDQITIHNIIKLLVLY</sequence>
<dbReference type="AlphaFoldDB" id="A0A8J8SXT5"/>
<dbReference type="Proteomes" id="UP000785679">
    <property type="component" value="Unassembled WGS sequence"/>
</dbReference>
<evidence type="ECO:0000313" key="2">
    <source>
        <dbReference type="Proteomes" id="UP000785679"/>
    </source>
</evidence>
<evidence type="ECO:0000313" key="1">
    <source>
        <dbReference type="EMBL" id="TNV74809.1"/>
    </source>
</evidence>
<proteinExistence type="predicted"/>
<dbReference type="Gene3D" id="1.10.510.10">
    <property type="entry name" value="Transferase(Phosphotransferase) domain 1"/>
    <property type="match status" value="1"/>
</dbReference>
<gene>
    <name evidence="1" type="ORF">FGO68_gene13375</name>
</gene>
<evidence type="ECO:0008006" key="3">
    <source>
        <dbReference type="Google" id="ProtNLM"/>
    </source>
</evidence>
<organism evidence="1 2">
    <name type="scientific">Halteria grandinella</name>
    <dbReference type="NCBI Taxonomy" id="5974"/>
    <lineage>
        <taxon>Eukaryota</taxon>
        <taxon>Sar</taxon>
        <taxon>Alveolata</taxon>
        <taxon>Ciliophora</taxon>
        <taxon>Intramacronucleata</taxon>
        <taxon>Spirotrichea</taxon>
        <taxon>Stichotrichia</taxon>
        <taxon>Sporadotrichida</taxon>
        <taxon>Halteriidae</taxon>
        <taxon>Halteria</taxon>
    </lineage>
</organism>
<name>A0A8J8SXT5_HALGN</name>
<protein>
    <recommendedName>
        <fullName evidence="3">Protein kinase domain-containing protein</fullName>
    </recommendedName>
</protein>
<keyword evidence="2" id="KW-1185">Reference proteome</keyword>
<reference evidence="1" key="1">
    <citation type="submission" date="2019-06" db="EMBL/GenBank/DDBJ databases">
        <authorList>
            <person name="Zheng W."/>
        </authorList>
    </citation>
    <scope>NUCLEOTIDE SEQUENCE</scope>
    <source>
        <strain evidence="1">QDHG01</strain>
    </source>
</reference>
<accession>A0A8J8SXT5</accession>
<dbReference type="InterPro" id="IPR011009">
    <property type="entry name" value="Kinase-like_dom_sf"/>
</dbReference>
<comment type="caution">
    <text evidence="1">The sequence shown here is derived from an EMBL/GenBank/DDBJ whole genome shotgun (WGS) entry which is preliminary data.</text>
</comment>